<dbReference type="Gene3D" id="3.40.50.1110">
    <property type="entry name" value="SGNH hydrolase"/>
    <property type="match status" value="1"/>
</dbReference>
<accession>A0A914RJQ5</accession>
<evidence type="ECO:0000313" key="1">
    <source>
        <dbReference type="Proteomes" id="UP000887564"/>
    </source>
</evidence>
<dbReference type="Proteomes" id="UP000887564">
    <property type="component" value="Unplaced"/>
</dbReference>
<evidence type="ECO:0000313" key="2">
    <source>
        <dbReference type="WBParaSite" id="PEQ_0000669701-mRNA-1"/>
    </source>
</evidence>
<proteinExistence type="predicted"/>
<organism evidence="1 2">
    <name type="scientific">Parascaris equorum</name>
    <name type="common">Equine roundworm</name>
    <dbReference type="NCBI Taxonomy" id="6256"/>
    <lineage>
        <taxon>Eukaryota</taxon>
        <taxon>Metazoa</taxon>
        <taxon>Ecdysozoa</taxon>
        <taxon>Nematoda</taxon>
        <taxon>Chromadorea</taxon>
        <taxon>Rhabditida</taxon>
        <taxon>Spirurina</taxon>
        <taxon>Ascaridomorpha</taxon>
        <taxon>Ascaridoidea</taxon>
        <taxon>Ascarididae</taxon>
        <taxon>Parascaris</taxon>
    </lineage>
</organism>
<sequence>MQRYADANAHCVYCQCRCTNIRIPRSVLCSQLTVFGDSLSDDGIEVDEHSHGFIRNSNGPVWPEYLNKMLACDKPFYARKKENGKQLH</sequence>
<name>A0A914RJQ5_PAREQ</name>
<dbReference type="InterPro" id="IPR036514">
    <property type="entry name" value="SGNH_hydro_sf"/>
</dbReference>
<protein>
    <submittedName>
        <fullName evidence="2">Uncharacterized protein</fullName>
    </submittedName>
</protein>
<dbReference type="WBParaSite" id="PEQ_0000669701-mRNA-1">
    <property type="protein sequence ID" value="PEQ_0000669701-mRNA-1"/>
    <property type="gene ID" value="PEQ_0000669701"/>
</dbReference>
<keyword evidence="1" id="KW-1185">Reference proteome</keyword>
<reference evidence="2" key="1">
    <citation type="submission" date="2022-11" db="UniProtKB">
        <authorList>
            <consortium name="WormBaseParasite"/>
        </authorList>
    </citation>
    <scope>IDENTIFICATION</scope>
</reference>
<dbReference type="AlphaFoldDB" id="A0A914RJQ5"/>